<protein>
    <submittedName>
        <fullName evidence="1">Uncharacterized protein</fullName>
    </submittedName>
</protein>
<proteinExistence type="predicted"/>
<organism evidence="1 2">
    <name type="scientific">Glossina austeni</name>
    <name type="common">Savannah tsetse fly</name>
    <dbReference type="NCBI Taxonomy" id="7395"/>
    <lineage>
        <taxon>Eukaryota</taxon>
        <taxon>Metazoa</taxon>
        <taxon>Ecdysozoa</taxon>
        <taxon>Arthropoda</taxon>
        <taxon>Hexapoda</taxon>
        <taxon>Insecta</taxon>
        <taxon>Pterygota</taxon>
        <taxon>Neoptera</taxon>
        <taxon>Endopterygota</taxon>
        <taxon>Diptera</taxon>
        <taxon>Brachycera</taxon>
        <taxon>Muscomorpha</taxon>
        <taxon>Hippoboscoidea</taxon>
        <taxon>Glossinidae</taxon>
        <taxon>Glossina</taxon>
    </lineage>
</organism>
<name>A0A1A9UV68_GLOAU</name>
<keyword evidence="2" id="KW-1185">Reference proteome</keyword>
<evidence type="ECO:0000313" key="2">
    <source>
        <dbReference type="Proteomes" id="UP000078200"/>
    </source>
</evidence>
<evidence type="ECO:0000313" key="1">
    <source>
        <dbReference type="EnsemblMetazoa" id="GAUT016717-PA"/>
    </source>
</evidence>
<reference evidence="1" key="1">
    <citation type="submission" date="2020-05" db="UniProtKB">
        <authorList>
            <consortium name="EnsemblMetazoa"/>
        </authorList>
    </citation>
    <scope>IDENTIFICATION</scope>
    <source>
        <strain evidence="1">TTRI</strain>
    </source>
</reference>
<dbReference type="EnsemblMetazoa" id="GAUT016717-RA">
    <property type="protein sequence ID" value="GAUT016717-PA"/>
    <property type="gene ID" value="GAUT016717"/>
</dbReference>
<dbReference type="AlphaFoldDB" id="A0A1A9UV68"/>
<accession>A0A1A9UV68</accession>
<dbReference type="Proteomes" id="UP000078200">
    <property type="component" value="Unassembled WGS sequence"/>
</dbReference>
<sequence>MYASQQSFMERMEMVEINCCYKVKGRLNERSKEKLMGSSSLTWKSISTSHTRTTACYCVITLVFYVRDTNLSLHKCFSYMGIGRGMSSWRAWEVLLSGTITRGKEFGANHLNHIKLVLVFIGSHQLWAGVFEHYLNV</sequence>
<dbReference type="VEuPathDB" id="VectorBase:GAUT016717"/>